<evidence type="ECO:0000256" key="2">
    <source>
        <dbReference type="ARBA" id="ARBA00006432"/>
    </source>
</evidence>
<dbReference type="CDD" id="cd12117">
    <property type="entry name" value="A_NRPS_Srf_like"/>
    <property type="match status" value="1"/>
</dbReference>
<evidence type="ECO:0000259" key="6">
    <source>
        <dbReference type="PROSITE" id="PS50075"/>
    </source>
</evidence>
<dbReference type="EMBL" id="JAUSWA010000006">
    <property type="protein sequence ID" value="MDQ0493228.1"/>
    <property type="molecule type" value="Genomic_DNA"/>
</dbReference>
<dbReference type="Pfam" id="PF00501">
    <property type="entry name" value="AMP-binding"/>
    <property type="match status" value="1"/>
</dbReference>
<evidence type="ECO:0000256" key="4">
    <source>
        <dbReference type="ARBA" id="ARBA00023194"/>
    </source>
</evidence>
<dbReference type="Pfam" id="PF00668">
    <property type="entry name" value="Condensation"/>
    <property type="match status" value="1"/>
</dbReference>
<feature type="domain" description="Carrier" evidence="6">
    <location>
        <begin position="519"/>
        <end position="593"/>
    </location>
</feature>
<comment type="caution">
    <text evidence="7">The sequence shown here is derived from an EMBL/GenBank/DDBJ whole genome shotgun (WGS) entry which is preliminary data.</text>
</comment>
<dbReference type="InterPro" id="IPR001242">
    <property type="entry name" value="Condensation_dom"/>
</dbReference>
<evidence type="ECO:0000256" key="3">
    <source>
        <dbReference type="ARBA" id="ARBA00022737"/>
    </source>
</evidence>
<dbReference type="Pfam" id="PF00550">
    <property type="entry name" value="PP-binding"/>
    <property type="match status" value="1"/>
</dbReference>
<dbReference type="SUPFAM" id="SSF47336">
    <property type="entry name" value="ACP-like"/>
    <property type="match status" value="1"/>
</dbReference>
<gene>
    <name evidence="7" type="ORF">QOZ95_001386</name>
</gene>
<sequence>MKLSMLHGTLADYPRDQTIHQLFEEQVERSPEQVAVVFGDKHLTYADLNKQANQLARVLRAKGVDTDEPVGIIAECSLEMIVGIFGILKAGGAYVPIDPEYPKERLRYMLTDSGAKLLLTRLPINQQVGLDALVLDLTNQQNYGEETENLTSIHSSDALACIMYTSGSTGEPKGNLTMHYNITRVVKKTNYIQFATKDRISQMASFSFDGSTFGIYGALLNGATLVLTPQAQIMNARELSRVLRTQQITKCFITTALFNALVDIDPDCFATLEALLFGGEKVSVSHVRKAFTHLGPGRLIHVYGPTESTVFATFYRIDHLDENANTIPIGKPISNTSVYILDHDQHLLPQGVAGELCIAGDGLVRGYLNRPELTQERFIQSPWVPGGRLYRTGDWVKEQTDGNIEYIGRIDDQVKIRGFRIEPGEVESHLLKINDIQEAAVIAREDETGQKQLAAYFTANQMLTSDELKNTLSAKLPSYMIPSFFMQLEQMPLTLNGKLDRKALLALKGNLHTGAAYVSPEPGLEAKLMEIWQDVLGIQQFSVLDSFFDLGGHSIHALTLMSRMERAGFHTTLTDIYHYKTIRALAAYLHSAYHDERSKKQQGIIETKQEMISWLHQETGGVYELVKYQVRDFLHEVRDIQVLYSGPDADIDVNHIIRIMDGKIAKELLPHYIVPMHQKSKMDDQYWTINEEVFFQCLDLKGMDTDKVARFRKQLEDDYWRKDQWVLTGQVAQEYPLSGIQQMQISFHTPPSVGIFRLDEYVNYDFLNQAYAQFVQSQGLLRSVPVPRDGWTFWREYVLPDANLPKLKIIDVSDSSPCGPFSEMINDYITNTRYIGEHTLFHMFVLKRNLREHYVITLYHHAICDRVTSEVAERQMLACYRSLLQNQSFPTDEGKPYAEYVKQIQSGPKRITEQELMTSFQLEAFQKSKQDLLRSLKLRTSTEAYLFSVSIPAENPSLELALSVYTRGLQTYLGMDKLPLLFLYDGRRYDEAAYYNTVGEFIDFVPMLMDMKQNPDEMLQSVRSRLDLLKRHTINFMDLLTSPAYKKQWERTRKLVQFGKQYEHLDVFMFNYLANSTREGLKYSHYYDDAVIKQPNPLPIYSLFNCIASSYMDGLIFSMRCSYEIEVEEVRTAFYQAAGIASQIGEV</sequence>
<evidence type="ECO:0000313" key="8">
    <source>
        <dbReference type="Proteomes" id="UP001242811"/>
    </source>
</evidence>
<dbReference type="PANTHER" id="PTHR45527">
    <property type="entry name" value="NONRIBOSOMAL PEPTIDE SYNTHETASE"/>
    <property type="match status" value="1"/>
</dbReference>
<dbReference type="InterPro" id="IPR020845">
    <property type="entry name" value="AMP-binding_CS"/>
</dbReference>
<dbReference type="RefSeq" id="WP_244315937.1">
    <property type="nucleotide sequence ID" value="NZ_CP045298.1"/>
</dbReference>
<dbReference type="PROSITE" id="PS00455">
    <property type="entry name" value="AMP_BINDING"/>
    <property type="match status" value="1"/>
</dbReference>
<evidence type="ECO:0000313" key="7">
    <source>
        <dbReference type="EMBL" id="MDQ0493228.1"/>
    </source>
</evidence>
<accession>A0ABU0KUW9</accession>
<dbReference type="InterPro" id="IPR010071">
    <property type="entry name" value="AA_adenyl_dom"/>
</dbReference>
<comment type="similarity">
    <text evidence="2">Belongs to the ATP-dependent AMP-binding enzyme family.</text>
</comment>
<dbReference type="Gene3D" id="2.30.38.10">
    <property type="entry name" value="Luciferase, Domain 3"/>
    <property type="match status" value="1"/>
</dbReference>
<comment type="cofactor">
    <cofactor evidence="1">
        <name>pantetheine 4'-phosphate</name>
        <dbReference type="ChEBI" id="CHEBI:47942"/>
    </cofactor>
</comment>
<dbReference type="InterPro" id="IPR045851">
    <property type="entry name" value="AMP-bd_C_sf"/>
</dbReference>
<dbReference type="InterPro" id="IPR025110">
    <property type="entry name" value="AMP-bd_C"/>
</dbReference>
<dbReference type="PROSITE" id="PS50075">
    <property type="entry name" value="CARRIER"/>
    <property type="match status" value="1"/>
</dbReference>
<dbReference type="Pfam" id="PF13193">
    <property type="entry name" value="AMP-binding_C"/>
    <property type="match status" value="1"/>
</dbReference>
<keyword evidence="4" id="KW-0045">Antibiotic biosynthesis</keyword>
<dbReference type="SUPFAM" id="SSF52777">
    <property type="entry name" value="CoA-dependent acyltransferases"/>
    <property type="match status" value="1"/>
</dbReference>
<dbReference type="Gene3D" id="3.40.50.980">
    <property type="match status" value="2"/>
</dbReference>
<dbReference type="NCBIfam" id="TIGR01733">
    <property type="entry name" value="AA-adenyl-dom"/>
    <property type="match status" value="1"/>
</dbReference>
<dbReference type="SUPFAM" id="SSF56801">
    <property type="entry name" value="Acetyl-CoA synthetase-like"/>
    <property type="match status" value="1"/>
</dbReference>
<dbReference type="InterPro" id="IPR023213">
    <property type="entry name" value="CAT-like_dom_sf"/>
</dbReference>
<dbReference type="InterPro" id="IPR036736">
    <property type="entry name" value="ACP-like_sf"/>
</dbReference>
<reference evidence="7 8" key="1">
    <citation type="submission" date="2023-07" db="EMBL/GenBank/DDBJ databases">
        <title>Genomic Encyclopedia of Type Strains, Phase IV (KMG-IV): sequencing the most valuable type-strain genomes for metagenomic binning, comparative biology and taxonomic classification.</title>
        <authorList>
            <person name="Goeker M."/>
        </authorList>
    </citation>
    <scope>NUCLEOTIDE SEQUENCE [LARGE SCALE GENOMIC DNA]</scope>
    <source>
        <strain evidence="7 8">DSM 14914</strain>
    </source>
</reference>
<dbReference type="InterPro" id="IPR000873">
    <property type="entry name" value="AMP-dep_synth/lig_dom"/>
</dbReference>
<dbReference type="InterPro" id="IPR009081">
    <property type="entry name" value="PP-bd_ACP"/>
</dbReference>
<keyword evidence="3" id="KW-0677">Repeat</keyword>
<protein>
    <submittedName>
        <fullName evidence="7">Amino acid adenylation domain-containing protein</fullName>
    </submittedName>
</protein>
<proteinExistence type="inferred from homology"/>
<evidence type="ECO:0000256" key="1">
    <source>
        <dbReference type="ARBA" id="ARBA00001957"/>
    </source>
</evidence>
<dbReference type="Gene3D" id="3.30.559.10">
    <property type="entry name" value="Chloramphenicol acetyltransferase-like domain"/>
    <property type="match status" value="1"/>
</dbReference>
<keyword evidence="8" id="KW-1185">Reference proteome</keyword>
<dbReference type="PANTHER" id="PTHR45527:SF1">
    <property type="entry name" value="FATTY ACID SYNTHASE"/>
    <property type="match status" value="1"/>
</dbReference>
<organism evidence="7 8">
    <name type="scientific">Paenibacillus brasilensis</name>
    <dbReference type="NCBI Taxonomy" id="128574"/>
    <lineage>
        <taxon>Bacteria</taxon>
        <taxon>Bacillati</taxon>
        <taxon>Bacillota</taxon>
        <taxon>Bacilli</taxon>
        <taxon>Bacillales</taxon>
        <taxon>Paenibacillaceae</taxon>
        <taxon>Paenibacillus</taxon>
    </lineage>
</organism>
<dbReference type="Gene3D" id="3.30.300.30">
    <property type="match status" value="1"/>
</dbReference>
<keyword evidence="5" id="KW-0511">Multifunctional enzyme</keyword>
<name>A0ABU0KUW9_9BACL</name>
<evidence type="ECO:0000256" key="5">
    <source>
        <dbReference type="ARBA" id="ARBA00023268"/>
    </source>
</evidence>
<dbReference type="Proteomes" id="UP001242811">
    <property type="component" value="Unassembled WGS sequence"/>
</dbReference>
<dbReference type="Gene3D" id="1.10.1200.10">
    <property type="entry name" value="ACP-like"/>
    <property type="match status" value="1"/>
</dbReference>